<dbReference type="InterPro" id="IPR024775">
    <property type="entry name" value="DinB-like"/>
</dbReference>
<dbReference type="InterPro" id="IPR000182">
    <property type="entry name" value="GNAT_dom"/>
</dbReference>
<organism evidence="4 5">
    <name type="scientific">Pradoshia eiseniae</name>
    <dbReference type="NCBI Taxonomy" id="2064768"/>
    <lineage>
        <taxon>Bacteria</taxon>
        <taxon>Bacillati</taxon>
        <taxon>Bacillota</taxon>
        <taxon>Bacilli</taxon>
        <taxon>Bacillales</taxon>
        <taxon>Bacillaceae</taxon>
        <taxon>Pradoshia</taxon>
    </lineage>
</organism>
<dbReference type="EMBL" id="PKOZ01000008">
    <property type="protein sequence ID" value="PQD94692.1"/>
    <property type="molecule type" value="Genomic_DNA"/>
</dbReference>
<evidence type="ECO:0000313" key="4">
    <source>
        <dbReference type="EMBL" id="PQD94692.1"/>
    </source>
</evidence>
<evidence type="ECO:0000256" key="1">
    <source>
        <dbReference type="ARBA" id="ARBA00022679"/>
    </source>
</evidence>
<dbReference type="OrthoDB" id="2964295at2"/>
<evidence type="ECO:0000259" key="3">
    <source>
        <dbReference type="PROSITE" id="PS51186"/>
    </source>
</evidence>
<evidence type="ECO:0000256" key="2">
    <source>
        <dbReference type="ARBA" id="ARBA00023315"/>
    </source>
</evidence>
<dbReference type="Gene3D" id="3.40.630.30">
    <property type="match status" value="1"/>
</dbReference>
<name>A0A2S7MY11_9BACI</name>
<sequence>MNKETVIDTFNYYSIWLCLLDSMEEETWTMPIGLDKWSCREIIAHIMNWDKHLLSAVIPSIKDEEGMHFPDFDPFNEMAANYARSGISKNELLHEAKKTRKQLISVLNELPDEQLYRPASSNGQTHCPHTGTPYSLLYIILEFTYHDRHHQKQIEDFWGNPPIYIKQADEENIEGISHLFDLYRVFYEQLSDRAGAKTFLKERLEKEESVIFFAADLQGYLGFVQLYPTFSSISMQRAWVLNDLYVLTGARNRGVGSLLLNHAQEFAIQTGAKGISLSTAIANETAKRLYRKHGYAEDTHFSHYELVLTGKED</sequence>
<keyword evidence="5" id="KW-1185">Reference proteome</keyword>
<evidence type="ECO:0000313" key="5">
    <source>
        <dbReference type="Proteomes" id="UP000239663"/>
    </source>
</evidence>
<keyword evidence="1" id="KW-0808">Transferase</keyword>
<dbReference type="AlphaFoldDB" id="A0A2S7MY11"/>
<dbReference type="PROSITE" id="PS51186">
    <property type="entry name" value="GNAT"/>
    <property type="match status" value="1"/>
</dbReference>
<dbReference type="CDD" id="cd04301">
    <property type="entry name" value="NAT_SF"/>
    <property type="match status" value="1"/>
</dbReference>
<dbReference type="GO" id="GO:0016747">
    <property type="term" value="F:acyltransferase activity, transferring groups other than amino-acyl groups"/>
    <property type="evidence" value="ECO:0007669"/>
    <property type="project" value="InterPro"/>
</dbReference>
<dbReference type="InterPro" id="IPR016181">
    <property type="entry name" value="Acyl_CoA_acyltransferase"/>
</dbReference>
<proteinExistence type="predicted"/>
<comment type="caution">
    <text evidence="4">The sequence shown here is derived from an EMBL/GenBank/DDBJ whole genome shotgun (WGS) entry which is preliminary data.</text>
</comment>
<dbReference type="PANTHER" id="PTHR43877">
    <property type="entry name" value="AMINOALKYLPHOSPHONATE N-ACETYLTRANSFERASE-RELATED-RELATED"/>
    <property type="match status" value="1"/>
</dbReference>
<reference evidence="4 5" key="1">
    <citation type="submission" date="2017-12" db="EMBL/GenBank/DDBJ databases">
        <title>Taxonomic description and draft genome of Pradoshia cofamensis Gen. nov., sp. nov., a thermotolerant bacillale isolated from anterior gut of earthworm Eisenia fetida.</title>
        <authorList>
            <person name="Saha T."/>
            <person name="Chakraborty R."/>
        </authorList>
    </citation>
    <scope>NUCLEOTIDE SEQUENCE [LARGE SCALE GENOMIC DNA]</scope>
    <source>
        <strain evidence="4 5">EAG3</strain>
    </source>
</reference>
<accession>A0A2S7MY11</accession>
<dbReference type="InterPro" id="IPR034660">
    <property type="entry name" value="DinB/YfiT-like"/>
</dbReference>
<dbReference type="PANTHER" id="PTHR43877:SF2">
    <property type="entry name" value="AMINOALKYLPHOSPHONATE N-ACETYLTRANSFERASE-RELATED"/>
    <property type="match status" value="1"/>
</dbReference>
<dbReference type="Pfam" id="PF12867">
    <property type="entry name" value="DinB_2"/>
    <property type="match status" value="1"/>
</dbReference>
<dbReference type="SUPFAM" id="SSF109854">
    <property type="entry name" value="DinB/YfiT-like putative metalloenzymes"/>
    <property type="match status" value="1"/>
</dbReference>
<dbReference type="InterPro" id="IPR050832">
    <property type="entry name" value="Bact_Acetyltransf"/>
</dbReference>
<dbReference type="Pfam" id="PF00583">
    <property type="entry name" value="Acetyltransf_1"/>
    <property type="match status" value="1"/>
</dbReference>
<dbReference type="Proteomes" id="UP000239663">
    <property type="component" value="Unassembled WGS sequence"/>
</dbReference>
<dbReference type="Gene3D" id="1.20.120.450">
    <property type="entry name" value="dinb family like domain"/>
    <property type="match status" value="1"/>
</dbReference>
<dbReference type="SUPFAM" id="SSF55729">
    <property type="entry name" value="Acyl-CoA N-acyltransferases (Nat)"/>
    <property type="match status" value="1"/>
</dbReference>
<keyword evidence="2" id="KW-0012">Acyltransferase</keyword>
<feature type="domain" description="N-acetyltransferase" evidence="3">
    <location>
        <begin position="163"/>
        <end position="313"/>
    </location>
</feature>
<protein>
    <recommendedName>
        <fullName evidence="3">N-acetyltransferase domain-containing protein</fullName>
    </recommendedName>
</protein>
<gene>
    <name evidence="4" type="ORF">CYL18_13620</name>
</gene>